<dbReference type="EMBL" id="GBBL01002445">
    <property type="protein sequence ID" value="JAC24875.1"/>
    <property type="molecule type" value="mRNA"/>
</dbReference>
<keyword evidence="1" id="KW-0732">Signal</keyword>
<feature type="signal peptide" evidence="1">
    <location>
        <begin position="1"/>
        <end position="23"/>
    </location>
</feature>
<dbReference type="AlphaFoldDB" id="A0A023FVX6"/>
<accession>A0A023FVX6</accession>
<evidence type="ECO:0000256" key="1">
    <source>
        <dbReference type="SAM" id="SignalP"/>
    </source>
</evidence>
<protein>
    <submittedName>
        <fullName evidence="2">Putative lipocalin-3 1</fullName>
    </submittedName>
</protein>
<sequence length="248" mass="27555">MAPKQSVKAIALALLATIIQSNAEEASSPQLVQPDIVKFYSNDSVIWSYSLNTDGHNPCKVDFGINSNPPNISFERYSLDWHSRTPPTIFKGKTFSVNGEFKHTRSEPSSGLYDAMKIEYSDATAERRARTETRGSRFLEALLFESGSENCGVFEVRPLQNADKAVGSRQGRHGRTGARTTQTLDLRIKSYVEDIVKANKCLQEFKKSEKYAKIASSGRLAESIISHEQCKNGCSQNPHCAQSLPVEF</sequence>
<reference evidence="2" key="1">
    <citation type="submission" date="2014-03" db="EMBL/GenBank/DDBJ databases">
        <title>The sialotranscriptome of Amblyomma triste, Amblyomma parvum and Amblyomma cajennense ticks, uncovered by 454-based RNA-seq.</title>
        <authorList>
            <person name="Garcia G.R."/>
            <person name="Gardinassi L.G."/>
            <person name="Ribeiro J.M."/>
            <person name="Anatrielo E."/>
            <person name="Ferreira B.R."/>
            <person name="Moreira H.N."/>
            <person name="Mafra C."/>
            <person name="Olegario M.M."/>
            <person name="Szabo P.J."/>
            <person name="Miranda-Santos I.K."/>
            <person name="Maruyama S.R."/>
        </authorList>
    </citation>
    <scope>NUCLEOTIDE SEQUENCE</scope>
    <source>
        <strain evidence="2">Araguapaz</strain>
        <tissue evidence="2">Salivary glands</tissue>
    </source>
</reference>
<organism evidence="2">
    <name type="scientific">Amblyomma parvum</name>
    <name type="common">South American tick</name>
    <dbReference type="NCBI Taxonomy" id="251391"/>
    <lineage>
        <taxon>Eukaryota</taxon>
        <taxon>Metazoa</taxon>
        <taxon>Ecdysozoa</taxon>
        <taxon>Arthropoda</taxon>
        <taxon>Chelicerata</taxon>
        <taxon>Arachnida</taxon>
        <taxon>Acari</taxon>
        <taxon>Parasitiformes</taxon>
        <taxon>Ixodida</taxon>
        <taxon>Ixodoidea</taxon>
        <taxon>Ixodidae</taxon>
        <taxon>Amblyomminae</taxon>
        <taxon>Amblyomma</taxon>
    </lineage>
</organism>
<proteinExistence type="evidence at transcript level"/>
<feature type="chain" id="PRO_5001517706" evidence="1">
    <location>
        <begin position="24"/>
        <end position="248"/>
    </location>
</feature>
<name>A0A023FVX6_AMBPA</name>
<evidence type="ECO:0000313" key="2">
    <source>
        <dbReference type="EMBL" id="JAC24875.1"/>
    </source>
</evidence>